<dbReference type="Pfam" id="PF13360">
    <property type="entry name" value="PQQ_2"/>
    <property type="match status" value="1"/>
</dbReference>
<comment type="subunit">
    <text evidence="4">Part of the Bam complex.</text>
</comment>
<keyword evidence="1 4" id="KW-0732">Signal</keyword>
<dbReference type="Proteomes" id="UP000288953">
    <property type="component" value="Chromosome"/>
</dbReference>
<evidence type="ECO:0000259" key="6">
    <source>
        <dbReference type="Pfam" id="PF13360"/>
    </source>
</evidence>
<dbReference type="InterPro" id="IPR015943">
    <property type="entry name" value="WD40/YVTN_repeat-like_dom_sf"/>
</dbReference>
<keyword evidence="4" id="KW-0564">Palmitate</keyword>
<dbReference type="NCBIfam" id="TIGR03300">
    <property type="entry name" value="assembly_YfgL"/>
    <property type="match status" value="1"/>
</dbReference>
<evidence type="ECO:0000256" key="5">
    <source>
        <dbReference type="SAM" id="SignalP"/>
    </source>
</evidence>
<dbReference type="PANTHER" id="PTHR34512">
    <property type="entry name" value="CELL SURFACE PROTEIN"/>
    <property type="match status" value="1"/>
</dbReference>
<keyword evidence="4" id="KW-0449">Lipoprotein</keyword>
<dbReference type="InterPro" id="IPR002372">
    <property type="entry name" value="PQQ_rpt_dom"/>
</dbReference>
<feature type="domain" description="Pyrrolo-quinoline quinone repeat" evidence="6">
    <location>
        <begin position="78"/>
        <end position="308"/>
    </location>
</feature>
<evidence type="ECO:0000313" key="8">
    <source>
        <dbReference type="Proteomes" id="UP000288953"/>
    </source>
</evidence>
<name>A0ABX5R9K8_9PSED</name>
<dbReference type="InterPro" id="IPR018391">
    <property type="entry name" value="PQQ_b-propeller_rpt"/>
</dbReference>
<dbReference type="HAMAP" id="MF_00923">
    <property type="entry name" value="OM_assembly_BamB"/>
    <property type="match status" value="1"/>
</dbReference>
<sequence>MSCWKYAVLIFLAMLTVLAAGCSSNSAIKLPLAVPIRFTETVVLQKQWSRYVGDGQGALYNLLQPAIDGTNIVVTDATGVIMAMDYMNGDVKWKKDLELPVSGGVGAGYGMVLISTLKGDVVALDSTTGEEKWRTCVTREVLAAPATNGDVIVVQTQDDCVIVLDAATGKHRWSYDSTPTVLTLRGTSSPIVIDNLAVVGLSTGKVVALDIQNNIPVWETRVAIPQGRSELERIVDIDGALLLVGETIYVATYQGRVAALDLQSGRINWHRDASSYAGIAQEFGKIYVSLASGIVESVDEHSNATLWSSDSLAYCQLSAPAVFSSYVAVGDAEGYLNLLSRLDGRLIGRECIDSDGLRVRPLVIGNILYVFGNSGKLEAMTIKSITDASG</sequence>
<accession>A0ABX5R9K8</accession>
<organism evidence="7 8">
    <name type="scientific">Candidatus Pseudomonas adelgestsugas</name>
    <dbReference type="NCBI Taxonomy" id="1302376"/>
    <lineage>
        <taxon>Bacteria</taxon>
        <taxon>Pseudomonadati</taxon>
        <taxon>Pseudomonadota</taxon>
        <taxon>Gammaproteobacteria</taxon>
        <taxon>Pseudomonadales</taxon>
        <taxon>Pseudomonadaceae</taxon>
        <taxon>Pseudomonas</taxon>
    </lineage>
</organism>
<dbReference type="PROSITE" id="PS51257">
    <property type="entry name" value="PROKAR_LIPOPROTEIN"/>
    <property type="match status" value="1"/>
</dbReference>
<dbReference type="SUPFAM" id="SSF50998">
    <property type="entry name" value="Quinoprotein alcohol dehydrogenase-like"/>
    <property type="match status" value="1"/>
</dbReference>
<dbReference type="EMBL" id="CP026512">
    <property type="protein sequence ID" value="QAX82253.1"/>
    <property type="molecule type" value="Genomic_DNA"/>
</dbReference>
<dbReference type="SMART" id="SM00564">
    <property type="entry name" value="PQQ"/>
    <property type="match status" value="5"/>
</dbReference>
<feature type="chain" id="PRO_5047151871" description="Outer membrane protein assembly factor BamB" evidence="5">
    <location>
        <begin position="20"/>
        <end position="390"/>
    </location>
</feature>
<keyword evidence="3 4" id="KW-0998">Cell outer membrane</keyword>
<evidence type="ECO:0000256" key="2">
    <source>
        <dbReference type="ARBA" id="ARBA00023136"/>
    </source>
</evidence>
<comment type="similarity">
    <text evidence="4">Belongs to the BamB family.</text>
</comment>
<keyword evidence="8" id="KW-1185">Reference proteome</keyword>
<reference evidence="7 8" key="1">
    <citation type="journal article" date="2018" name="Genome Biol. Evol.">
        <title>Partnering With a Pest: Genomes of Hemlock Woolly Adelgid Symbionts Reveal Atypical Nutritional Provisioning Patterns in Dual-Obligate Bacteria.</title>
        <authorList>
            <person name="Weglarz K.M."/>
            <person name="Havill N.P."/>
            <person name="Burke G.R."/>
            <person name="von Dohlen C.D."/>
        </authorList>
    </citation>
    <scope>NUCLEOTIDE SEQUENCE [LARGE SCALE GENOMIC DNA]</scope>
    <source>
        <strain evidence="7 8">HWA_ENA</strain>
    </source>
</reference>
<evidence type="ECO:0000256" key="3">
    <source>
        <dbReference type="ARBA" id="ARBA00023237"/>
    </source>
</evidence>
<dbReference type="Gene3D" id="2.130.10.10">
    <property type="entry name" value="YVTN repeat-like/Quinoprotein amine dehydrogenase"/>
    <property type="match status" value="1"/>
</dbReference>
<dbReference type="RefSeq" id="WP_129211729.1">
    <property type="nucleotide sequence ID" value="NZ_CP026512.1"/>
</dbReference>
<dbReference type="InterPro" id="IPR017687">
    <property type="entry name" value="BamB"/>
</dbReference>
<dbReference type="InterPro" id="IPR011047">
    <property type="entry name" value="Quinoprotein_ADH-like_sf"/>
</dbReference>
<comment type="subcellular location">
    <subcellularLocation>
        <location evidence="4">Cell outer membrane</location>
        <topology evidence="4">Lipid-anchor</topology>
    </subcellularLocation>
</comment>
<keyword evidence="2 4" id="KW-0472">Membrane</keyword>
<evidence type="ECO:0000313" key="7">
    <source>
        <dbReference type="EMBL" id="QAX82253.1"/>
    </source>
</evidence>
<dbReference type="PANTHER" id="PTHR34512:SF30">
    <property type="entry name" value="OUTER MEMBRANE PROTEIN ASSEMBLY FACTOR BAMB"/>
    <property type="match status" value="1"/>
</dbReference>
<feature type="signal peptide" evidence="5">
    <location>
        <begin position="1"/>
        <end position="19"/>
    </location>
</feature>
<comment type="function">
    <text evidence="4">Part of the outer membrane protein assembly complex, which is involved in assembly and insertion of beta-barrel proteins into the outer membrane.</text>
</comment>
<protein>
    <recommendedName>
        <fullName evidence="4">Outer membrane protein assembly factor BamB</fullName>
    </recommendedName>
</protein>
<evidence type="ECO:0000256" key="4">
    <source>
        <dbReference type="HAMAP-Rule" id="MF_00923"/>
    </source>
</evidence>
<gene>
    <name evidence="4 7" type="primary">bamB</name>
    <name evidence="7" type="ORF">C3B55_00952</name>
</gene>
<proteinExistence type="inferred from homology"/>
<evidence type="ECO:0000256" key="1">
    <source>
        <dbReference type="ARBA" id="ARBA00022729"/>
    </source>
</evidence>